<protein>
    <submittedName>
        <fullName evidence="2">Uncharacterized protein</fullName>
    </submittedName>
</protein>
<keyword evidence="3" id="KW-1185">Reference proteome</keyword>
<evidence type="ECO:0000313" key="2">
    <source>
        <dbReference type="EMBL" id="KAF4401292.1"/>
    </source>
</evidence>
<evidence type="ECO:0000256" key="1">
    <source>
        <dbReference type="PROSITE-ProRule" id="PRU10007"/>
    </source>
</evidence>
<sequence length="357" mass="39201">MSVAAHSLQPNNSTYVQGLKGYWKEVSQVFSGERHFRRVVGIQSPKSVQIFLDVAIGDQETTVGVVVSSRVPVAGELQALLHSVKVVEELNSPGPVKTFRKLFEAQIRFLKDLKLVVWLLIDRAKFNQNLSYELFAVIGVSSAREKRAQSSDHAKTHESMKPWLSNQQTRCEIQLKKHTLPPTHIQSFRRKESDQLNFNILIAYLTREEGNPVRATKAANLPGGLLDPIQHALVSQVTENETRHAKGGIDTASAACEDAAVPDSSEGTISRKLGKLVAILLSDLIGKAGIVGYGFVEPPPELELGGKNPAMVVSEIMLLITIISSFPYDLMAVRAAGNEFVLVTYCESTYSNSPNII</sequence>
<organism evidence="2 3">
    <name type="scientific">Cannabis sativa</name>
    <name type="common">Hemp</name>
    <name type="synonym">Marijuana</name>
    <dbReference type="NCBI Taxonomy" id="3483"/>
    <lineage>
        <taxon>Eukaryota</taxon>
        <taxon>Viridiplantae</taxon>
        <taxon>Streptophyta</taxon>
        <taxon>Embryophyta</taxon>
        <taxon>Tracheophyta</taxon>
        <taxon>Spermatophyta</taxon>
        <taxon>Magnoliopsida</taxon>
        <taxon>eudicotyledons</taxon>
        <taxon>Gunneridae</taxon>
        <taxon>Pentapetalae</taxon>
        <taxon>rosids</taxon>
        <taxon>fabids</taxon>
        <taxon>Rosales</taxon>
        <taxon>Cannabaceae</taxon>
        <taxon>Cannabis</taxon>
    </lineage>
</organism>
<gene>
    <name evidence="2" type="ORF">G4B88_014133</name>
</gene>
<accession>A0A7J6I147</accession>
<name>A0A7J6I147_CANSA</name>
<proteinExistence type="predicted"/>
<evidence type="ECO:0000313" key="3">
    <source>
        <dbReference type="Proteomes" id="UP000583929"/>
    </source>
</evidence>
<dbReference type="Proteomes" id="UP000583929">
    <property type="component" value="Unassembled WGS sequence"/>
</dbReference>
<comment type="caution">
    <text evidence="2">The sequence shown here is derived from an EMBL/GenBank/DDBJ whole genome shotgun (WGS) entry which is preliminary data.</text>
</comment>
<dbReference type="PROSITE" id="PS00687">
    <property type="entry name" value="ALDEHYDE_DEHYDR_GLU"/>
    <property type="match status" value="1"/>
</dbReference>
<dbReference type="AlphaFoldDB" id="A0A7J6I147"/>
<feature type="active site" evidence="1">
    <location>
        <position position="303"/>
    </location>
</feature>
<reference evidence="2 3" key="1">
    <citation type="journal article" date="2020" name="bioRxiv">
        <title>Sequence and annotation of 42 cannabis genomes reveals extensive copy number variation in cannabinoid synthesis and pathogen resistance genes.</title>
        <authorList>
            <person name="Mckernan K.J."/>
            <person name="Helbert Y."/>
            <person name="Kane L.T."/>
            <person name="Ebling H."/>
            <person name="Zhang L."/>
            <person name="Liu B."/>
            <person name="Eaton Z."/>
            <person name="Mclaughlin S."/>
            <person name="Kingan S."/>
            <person name="Baybayan P."/>
            <person name="Concepcion G."/>
            <person name="Jordan M."/>
            <person name="Riva A."/>
            <person name="Barbazuk W."/>
            <person name="Harkins T."/>
        </authorList>
    </citation>
    <scope>NUCLEOTIDE SEQUENCE [LARGE SCALE GENOMIC DNA]</scope>
    <source>
        <strain evidence="3">cv. Jamaican Lion 4</strain>
        <tissue evidence="2">Leaf</tissue>
    </source>
</reference>
<dbReference type="GO" id="GO:0016491">
    <property type="term" value="F:oxidoreductase activity"/>
    <property type="evidence" value="ECO:0007669"/>
    <property type="project" value="InterPro"/>
</dbReference>
<dbReference type="InterPro" id="IPR029510">
    <property type="entry name" value="Ald_DH_CS_GLU"/>
</dbReference>
<dbReference type="EMBL" id="JAATIQ010000013">
    <property type="protein sequence ID" value="KAF4401292.1"/>
    <property type="molecule type" value="Genomic_DNA"/>
</dbReference>